<evidence type="ECO:0000313" key="2">
    <source>
        <dbReference type="Proteomes" id="UP000010467"/>
    </source>
</evidence>
<protein>
    <submittedName>
        <fullName evidence="1">Uncharacterized protein</fullName>
    </submittedName>
</protein>
<dbReference type="EMBL" id="CP003382">
    <property type="protein sequence ID" value="AFZ68753.1"/>
    <property type="molecule type" value="Genomic_DNA"/>
</dbReference>
<evidence type="ECO:0000313" key="1">
    <source>
        <dbReference type="EMBL" id="AFZ68753.1"/>
    </source>
</evidence>
<dbReference type="KEGG" id="dpd:Deipe_3313"/>
<dbReference type="Proteomes" id="UP000010467">
    <property type="component" value="Chromosome"/>
</dbReference>
<dbReference type="AlphaFoldDB" id="L0A4E2"/>
<organism evidence="1 2">
    <name type="scientific">Deinococcus peraridilitoris (strain DSM 19664 / LMG 22246 / CIP 109416 / KR-200)</name>
    <dbReference type="NCBI Taxonomy" id="937777"/>
    <lineage>
        <taxon>Bacteria</taxon>
        <taxon>Thermotogati</taxon>
        <taxon>Deinococcota</taxon>
        <taxon>Deinococci</taxon>
        <taxon>Deinococcales</taxon>
        <taxon>Deinococcaceae</taxon>
        <taxon>Deinococcus</taxon>
    </lineage>
</organism>
<accession>L0A4E2</accession>
<keyword evidence="2" id="KW-1185">Reference proteome</keyword>
<name>L0A4E2_DEIPD</name>
<proteinExistence type="predicted"/>
<dbReference type="PATRIC" id="fig|937777.3.peg.3328"/>
<sequence length="74" mass="8183">MKVRALAPVARSPFGNAVHALPSSIHTFETTAPLSLRQRSARRSFLQGFTLTRLASDYLAEWSATYSRRSGCLT</sequence>
<dbReference type="HOGENOM" id="CLU_2681620_0_0_0"/>
<reference evidence="2" key="1">
    <citation type="submission" date="2012-03" db="EMBL/GenBank/DDBJ databases">
        <title>Complete sequence of chromosome of Deinococcus peraridilitoris DSM 19664.</title>
        <authorList>
            <person name="Lucas S."/>
            <person name="Copeland A."/>
            <person name="Lapidus A."/>
            <person name="Glavina del Rio T."/>
            <person name="Dalin E."/>
            <person name="Tice H."/>
            <person name="Bruce D."/>
            <person name="Goodwin L."/>
            <person name="Pitluck S."/>
            <person name="Peters L."/>
            <person name="Mikhailova N."/>
            <person name="Lu M."/>
            <person name="Kyrpides N."/>
            <person name="Mavromatis K."/>
            <person name="Ivanova N."/>
            <person name="Brettin T."/>
            <person name="Detter J.C."/>
            <person name="Han C."/>
            <person name="Larimer F."/>
            <person name="Land M."/>
            <person name="Hauser L."/>
            <person name="Markowitz V."/>
            <person name="Cheng J.-F."/>
            <person name="Hugenholtz P."/>
            <person name="Woyke T."/>
            <person name="Wu D."/>
            <person name="Pukall R."/>
            <person name="Steenblock K."/>
            <person name="Brambilla E."/>
            <person name="Klenk H.-P."/>
            <person name="Eisen J.A."/>
        </authorList>
    </citation>
    <scope>NUCLEOTIDE SEQUENCE [LARGE SCALE GENOMIC DNA]</scope>
    <source>
        <strain evidence="2">DSM 19664 / LMG 22246 / CIP 109416 / KR-200</strain>
    </source>
</reference>
<gene>
    <name evidence="1" type="ordered locus">Deipe_3313</name>
</gene>